<dbReference type="AlphaFoldDB" id="A0AA39FGU6"/>
<dbReference type="Proteomes" id="UP001168990">
    <property type="component" value="Unassembled WGS sequence"/>
</dbReference>
<evidence type="ECO:0000313" key="2">
    <source>
        <dbReference type="Proteomes" id="UP001168990"/>
    </source>
</evidence>
<organism evidence="1 2">
    <name type="scientific">Microctonus aethiopoides</name>
    <dbReference type="NCBI Taxonomy" id="144406"/>
    <lineage>
        <taxon>Eukaryota</taxon>
        <taxon>Metazoa</taxon>
        <taxon>Ecdysozoa</taxon>
        <taxon>Arthropoda</taxon>
        <taxon>Hexapoda</taxon>
        <taxon>Insecta</taxon>
        <taxon>Pterygota</taxon>
        <taxon>Neoptera</taxon>
        <taxon>Endopterygota</taxon>
        <taxon>Hymenoptera</taxon>
        <taxon>Apocrita</taxon>
        <taxon>Ichneumonoidea</taxon>
        <taxon>Braconidae</taxon>
        <taxon>Euphorinae</taxon>
        <taxon>Microctonus</taxon>
    </lineage>
</organism>
<reference evidence="1" key="1">
    <citation type="journal article" date="2023" name="bioRxiv">
        <title>Scaffold-level genome assemblies of two parasitoid biocontrol wasps reveal the parthenogenesis mechanism and an associated novel virus.</title>
        <authorList>
            <person name="Inwood S."/>
            <person name="Skelly J."/>
            <person name="Guhlin J."/>
            <person name="Harrop T."/>
            <person name="Goldson S."/>
            <person name="Dearden P."/>
        </authorList>
    </citation>
    <scope>NUCLEOTIDE SEQUENCE</scope>
    <source>
        <strain evidence="1">Irish</strain>
        <tissue evidence="1">Whole body</tissue>
    </source>
</reference>
<comment type="caution">
    <text evidence="1">The sequence shown here is derived from an EMBL/GenBank/DDBJ whole genome shotgun (WGS) entry which is preliminary data.</text>
</comment>
<protein>
    <submittedName>
        <fullName evidence="1">Uncharacterized protein</fullName>
    </submittedName>
</protein>
<evidence type="ECO:0000313" key="1">
    <source>
        <dbReference type="EMBL" id="KAK0169334.1"/>
    </source>
</evidence>
<feature type="non-terminal residue" evidence="1">
    <location>
        <position position="154"/>
    </location>
</feature>
<reference evidence="1" key="2">
    <citation type="submission" date="2023-03" db="EMBL/GenBank/DDBJ databases">
        <authorList>
            <person name="Inwood S.N."/>
            <person name="Skelly J.G."/>
            <person name="Guhlin J."/>
            <person name="Harrop T.W.R."/>
            <person name="Goldson S.G."/>
            <person name="Dearden P.K."/>
        </authorList>
    </citation>
    <scope>NUCLEOTIDE SEQUENCE</scope>
    <source>
        <strain evidence="1">Irish</strain>
        <tissue evidence="1">Whole body</tissue>
    </source>
</reference>
<keyword evidence="2" id="KW-1185">Reference proteome</keyword>
<dbReference type="EMBL" id="JAQQBS010000677">
    <property type="protein sequence ID" value="KAK0169334.1"/>
    <property type="molecule type" value="Genomic_DNA"/>
</dbReference>
<sequence>MEQRRKYFGDCSSRHQRRLIRQNINSIFNTNASAATRDLSIFDTRENRSDENVVNININNIEFNKANNCMEETIEIIENIQSDEVDVNALHENSNHRNLAEDLECEDDSLDENNLNGEISSDEESVDYLLEDELREWARRNKSVTHTAIDDLLK</sequence>
<accession>A0AA39FGU6</accession>
<proteinExistence type="predicted"/>
<gene>
    <name evidence="1" type="ORF">PV328_012188</name>
</gene>
<name>A0AA39FGU6_9HYME</name>